<name>A0A2S5T427_9BURK</name>
<dbReference type="InterPro" id="IPR006042">
    <property type="entry name" value="Xan_ur_permease"/>
</dbReference>
<evidence type="ECO:0000313" key="9">
    <source>
        <dbReference type="Proteomes" id="UP000239406"/>
    </source>
</evidence>
<dbReference type="Proteomes" id="UP000239406">
    <property type="component" value="Unassembled WGS sequence"/>
</dbReference>
<keyword evidence="9" id="KW-1185">Reference proteome</keyword>
<keyword evidence="3" id="KW-0813">Transport</keyword>
<dbReference type="PANTHER" id="PTHR42810">
    <property type="entry name" value="PURINE PERMEASE C1399.01C-RELATED"/>
    <property type="match status" value="1"/>
</dbReference>
<dbReference type="NCBIfam" id="TIGR00801">
    <property type="entry name" value="ncs2"/>
    <property type="match status" value="1"/>
</dbReference>
<organism evidence="8 9">
    <name type="scientific">Caldimonas thermodepolymerans</name>
    <dbReference type="NCBI Taxonomy" id="215580"/>
    <lineage>
        <taxon>Bacteria</taxon>
        <taxon>Pseudomonadati</taxon>
        <taxon>Pseudomonadota</taxon>
        <taxon>Betaproteobacteria</taxon>
        <taxon>Burkholderiales</taxon>
        <taxon>Sphaerotilaceae</taxon>
        <taxon>Caldimonas</taxon>
    </lineage>
</organism>
<dbReference type="PANTHER" id="PTHR42810:SF4">
    <property type="entry name" value="URIC ACID TRANSPORTER UACT"/>
    <property type="match status" value="1"/>
</dbReference>
<dbReference type="PROSITE" id="PS01116">
    <property type="entry name" value="XANTH_URACIL_PERMASE"/>
    <property type="match status" value="1"/>
</dbReference>
<evidence type="ECO:0000256" key="7">
    <source>
        <dbReference type="ARBA" id="ARBA00023136"/>
    </source>
</evidence>
<dbReference type="GO" id="GO:0005886">
    <property type="term" value="C:plasma membrane"/>
    <property type="evidence" value="ECO:0007669"/>
    <property type="project" value="UniProtKB-SubCell"/>
</dbReference>
<dbReference type="EMBL" id="PSNY01000010">
    <property type="protein sequence ID" value="PPE69706.1"/>
    <property type="molecule type" value="Genomic_DNA"/>
</dbReference>
<gene>
    <name evidence="8" type="ORF">C1702_10970</name>
</gene>
<dbReference type="Pfam" id="PF00860">
    <property type="entry name" value="Xan_ur_permease"/>
    <property type="match status" value="1"/>
</dbReference>
<comment type="similarity">
    <text evidence="2">Belongs to the nucleobase:cation symporter-2 (NCS2) (TC 2.A.40) family.</text>
</comment>
<evidence type="ECO:0000256" key="1">
    <source>
        <dbReference type="ARBA" id="ARBA00004651"/>
    </source>
</evidence>
<evidence type="ECO:0000256" key="3">
    <source>
        <dbReference type="ARBA" id="ARBA00022448"/>
    </source>
</evidence>
<keyword evidence="7" id="KW-0472">Membrane</keyword>
<evidence type="ECO:0000256" key="4">
    <source>
        <dbReference type="ARBA" id="ARBA00022475"/>
    </source>
</evidence>
<comment type="subcellular location">
    <subcellularLocation>
        <location evidence="1">Cell membrane</location>
        <topology evidence="1">Multi-pass membrane protein</topology>
    </subcellularLocation>
</comment>
<sequence>MSLFPQWREKTEGIVAPDERLPWPQTLAMGVQHVVAMFGATVLAPLLMGFDPNVAILMSGIGTLIFFFIVGGKVPSYLGSSFAFIGVVIAATGYAGQGANPNLGVALGGIIACGVLYTLIGLVVMAVGTGWIERFMPPVVTGAVVAVIGLNLAAVPIKNMAPTPFDAWMQAVTFVSVGAVAVFTRGMVQRLLILVGLIVATVIYAVLTNGLGLGQPIDFSKVANAPWFGMPGFASPVFDANAMLLIAPVAVILVAENLGHIKAVSAMTGRDMNPYMGRAFVGDGIATIVSGASGGTGVTTYAENIGVMAATKIYSTAIFVVAALIAIVLGFSPKFGALIQTVPVAVMGGVSIVVFGLIAVAGAKIWVDNQVDFSNNTNLIVAAITLILGTGDYTLRLGEFALGGIGTATFGAIILYALLNRSK</sequence>
<evidence type="ECO:0000256" key="6">
    <source>
        <dbReference type="ARBA" id="ARBA00022989"/>
    </source>
</evidence>
<comment type="caution">
    <text evidence="8">The sequence shown here is derived from an EMBL/GenBank/DDBJ whole genome shotgun (WGS) entry which is preliminary data.</text>
</comment>
<keyword evidence="4" id="KW-1003">Cell membrane</keyword>
<reference evidence="8 9" key="1">
    <citation type="submission" date="2018-02" db="EMBL/GenBank/DDBJ databases">
        <title>Reclassifiation of [Polyangium] brachysporum DSM 7029 as Guopingzhaonella breviflexa gen. nov., sp. nov., a member of the family Comamonadaceae.</title>
        <authorList>
            <person name="Tang B."/>
        </authorList>
    </citation>
    <scope>NUCLEOTIDE SEQUENCE [LARGE SCALE GENOMIC DNA]</scope>
    <source>
        <strain evidence="8 9">DSM 15344</strain>
    </source>
</reference>
<dbReference type="InterPro" id="IPR006043">
    <property type="entry name" value="NCS2"/>
</dbReference>
<evidence type="ECO:0000313" key="8">
    <source>
        <dbReference type="EMBL" id="PPE69706.1"/>
    </source>
</evidence>
<keyword evidence="6" id="KW-1133">Transmembrane helix</keyword>
<dbReference type="RefSeq" id="WP_104357742.1">
    <property type="nucleotide sequence ID" value="NZ_CP064338.1"/>
</dbReference>
<evidence type="ECO:0000256" key="2">
    <source>
        <dbReference type="ARBA" id="ARBA00008821"/>
    </source>
</evidence>
<keyword evidence="5" id="KW-0812">Transmembrane</keyword>
<dbReference type="GO" id="GO:0042907">
    <property type="term" value="F:xanthine transmembrane transporter activity"/>
    <property type="evidence" value="ECO:0007669"/>
    <property type="project" value="TreeGrafter"/>
</dbReference>
<protein>
    <submittedName>
        <fullName evidence="8">Pyrimidine utilization transport protein G</fullName>
    </submittedName>
</protein>
<accession>A0A2S5T427</accession>
<proteinExistence type="inferred from homology"/>
<dbReference type="AlphaFoldDB" id="A0A2S5T427"/>
<evidence type="ECO:0000256" key="5">
    <source>
        <dbReference type="ARBA" id="ARBA00022692"/>
    </source>
</evidence>